<dbReference type="RefSeq" id="WP_263842440.1">
    <property type="nucleotide sequence ID" value="NZ_JALIEB010000001.1"/>
</dbReference>
<gene>
    <name evidence="2" type="ORF">MUB52_01645</name>
</gene>
<dbReference type="EMBL" id="JALIEB010000001">
    <property type="protein sequence ID" value="MCV3270121.1"/>
    <property type="molecule type" value="Genomic_DNA"/>
</dbReference>
<proteinExistence type="predicted"/>
<comment type="caution">
    <text evidence="2">The sequence shown here is derived from an EMBL/GenBank/DDBJ whole genome shotgun (WGS) entry which is preliminary data.</text>
</comment>
<name>A0ABT3B980_9RHOB</name>
<keyword evidence="1" id="KW-0732">Signal</keyword>
<protein>
    <submittedName>
        <fullName evidence="2">Uncharacterized protein</fullName>
    </submittedName>
</protein>
<dbReference type="Proteomes" id="UP001208690">
    <property type="component" value="Unassembled WGS sequence"/>
</dbReference>
<evidence type="ECO:0000313" key="2">
    <source>
        <dbReference type="EMBL" id="MCV3270121.1"/>
    </source>
</evidence>
<keyword evidence="3" id="KW-1185">Reference proteome</keyword>
<evidence type="ECO:0000256" key="1">
    <source>
        <dbReference type="SAM" id="SignalP"/>
    </source>
</evidence>
<organism evidence="2 3">
    <name type="scientific">Roseobacter sinensis</name>
    <dbReference type="NCBI Taxonomy" id="2931391"/>
    <lineage>
        <taxon>Bacteria</taxon>
        <taxon>Pseudomonadati</taxon>
        <taxon>Pseudomonadota</taxon>
        <taxon>Alphaproteobacteria</taxon>
        <taxon>Rhodobacterales</taxon>
        <taxon>Roseobacteraceae</taxon>
        <taxon>Roseobacter</taxon>
    </lineage>
</organism>
<accession>A0ABT3B980</accession>
<sequence>MLSRIAPVAAIALCPALASAGPKVDMSCQDDIGTPENCVPLIACIGGEGNYFTGRAMGWNEGTFAGDTQAGPSCSGAWTSQNSLGLGQAVFECDNGTSGVAFFTYQDSLTGTATGQGLMSDGSRLRVWSGRNIRQFIANKSGDVDAALTCGEVVVPIS</sequence>
<evidence type="ECO:0000313" key="3">
    <source>
        <dbReference type="Proteomes" id="UP001208690"/>
    </source>
</evidence>
<reference evidence="2 3" key="1">
    <citation type="submission" date="2022-04" db="EMBL/GenBank/DDBJ databases">
        <title>Roseobacter sp. WL0113 is a bacterium isolated from neritic sediment.</title>
        <authorList>
            <person name="Wang L."/>
            <person name="He W."/>
            <person name="Zhang D.-F."/>
        </authorList>
    </citation>
    <scope>NUCLEOTIDE SEQUENCE [LARGE SCALE GENOMIC DNA]</scope>
    <source>
        <strain evidence="2 3">WL0113</strain>
    </source>
</reference>
<feature type="chain" id="PRO_5047490614" evidence="1">
    <location>
        <begin position="21"/>
        <end position="158"/>
    </location>
</feature>
<feature type="signal peptide" evidence="1">
    <location>
        <begin position="1"/>
        <end position="20"/>
    </location>
</feature>